<proteinExistence type="predicted"/>
<name>A0ABY5SQ73_9MICO</name>
<dbReference type="EMBL" id="CP093443">
    <property type="protein sequence ID" value="UVI36722.1"/>
    <property type="molecule type" value="Genomic_DNA"/>
</dbReference>
<reference evidence="1" key="1">
    <citation type="submission" date="2022-03" db="EMBL/GenBank/DDBJ databases">
        <title>Brevibacterium spongiae sp. nov., isolated from marine sponge.</title>
        <authorList>
            <person name="Li Z."/>
            <person name="Zhang M."/>
        </authorList>
    </citation>
    <scope>NUCLEOTIDE SEQUENCE</scope>
    <source>
        <strain evidence="1">WHS-Z9</strain>
    </source>
</reference>
<dbReference type="InterPro" id="IPR009100">
    <property type="entry name" value="AcylCoA_DH/oxidase_NM_dom_sf"/>
</dbReference>
<dbReference type="InterPro" id="IPR037069">
    <property type="entry name" value="AcylCoA_DH/ox_N_sf"/>
</dbReference>
<dbReference type="RefSeq" id="WP_265419290.1">
    <property type="nucleotide sequence ID" value="NZ_CP093443.1"/>
</dbReference>
<evidence type="ECO:0000313" key="1">
    <source>
        <dbReference type="EMBL" id="UVI36722.1"/>
    </source>
</evidence>
<gene>
    <name evidence="1" type="ORF">L1F31_03400</name>
</gene>
<keyword evidence="2" id="KW-1185">Reference proteome</keyword>
<evidence type="ECO:0000313" key="2">
    <source>
        <dbReference type="Proteomes" id="UP001064879"/>
    </source>
</evidence>
<dbReference type="Proteomes" id="UP001064879">
    <property type="component" value="Chromosome"/>
</dbReference>
<accession>A0ABY5SQ73</accession>
<sequence length="391" mass="40313">MSTETISSPTDALTSEIVPAELLETIAEAAPALDRGDRQVSEFLPELGRAGLLDLGVAGRDGQGANGTLADQAAVIETIARHSLSLAFSVWGQRMAIDYLATTGGDFADRHLESLRRGETIGVSGMAPAFKASAGAGELGLEVGTDASGTDAGNTGAGGTDTGRLALRGKLAWASNLYPGAVIVSAAYGSPSETIGSADRQSGPKSIVAFSVSEDGVTVGPELDLLALKGTASTSVSVDISDLDHGQVIGEDFTGLLARWRPVAAVLQSSFCLGLAAAAHTGAEAGLRGINEVFTDDVEEEGQALNEAKSRLGEVIERISSGNRPEPSEVLSLRLESGRVATAASGLEIRTAGGRGYAVGSHANRRFREATFIPVQSPSEGQLRWELDRLG</sequence>
<dbReference type="Gene3D" id="1.10.540.10">
    <property type="entry name" value="Acyl-CoA dehydrogenase/oxidase, N-terminal domain"/>
    <property type="match status" value="1"/>
</dbReference>
<organism evidence="1 2">
    <name type="scientific">Brevibacterium spongiae</name>
    <dbReference type="NCBI Taxonomy" id="2909672"/>
    <lineage>
        <taxon>Bacteria</taxon>
        <taxon>Bacillati</taxon>
        <taxon>Actinomycetota</taxon>
        <taxon>Actinomycetes</taxon>
        <taxon>Micrococcales</taxon>
        <taxon>Brevibacteriaceae</taxon>
        <taxon>Brevibacterium</taxon>
    </lineage>
</organism>
<dbReference type="SUPFAM" id="SSF56645">
    <property type="entry name" value="Acyl-CoA dehydrogenase NM domain-like"/>
    <property type="match status" value="1"/>
</dbReference>
<protein>
    <submittedName>
        <fullName evidence="1">Acyl-CoA/acyl-ACP dehydrogenase</fullName>
    </submittedName>
</protein>